<dbReference type="Gramene" id="mRNA:HanXRQr2_Chr04g0157311">
    <property type="protein sequence ID" value="mRNA:HanXRQr2_Chr04g0157311"/>
    <property type="gene ID" value="HanXRQr2_Chr04g0157311"/>
</dbReference>
<keyword evidence="2" id="KW-1185">Reference proteome</keyword>
<accession>A0A9K3NQL3</accession>
<protein>
    <submittedName>
        <fullName evidence="1">Uncharacterized protein</fullName>
    </submittedName>
</protein>
<evidence type="ECO:0000313" key="2">
    <source>
        <dbReference type="Proteomes" id="UP000215914"/>
    </source>
</evidence>
<name>A0A9K3NQL3_HELAN</name>
<comment type="caution">
    <text evidence="1">The sequence shown here is derived from an EMBL/GenBank/DDBJ whole genome shotgun (WGS) entry which is preliminary data.</text>
</comment>
<reference evidence="1" key="2">
    <citation type="submission" date="2020-06" db="EMBL/GenBank/DDBJ databases">
        <title>Helianthus annuus Genome sequencing and assembly Release 2.</title>
        <authorList>
            <person name="Gouzy J."/>
            <person name="Langlade N."/>
            <person name="Munos S."/>
        </authorList>
    </citation>
    <scope>NUCLEOTIDE SEQUENCE</scope>
    <source>
        <tissue evidence="1">Leaves</tissue>
    </source>
</reference>
<evidence type="ECO:0000313" key="1">
    <source>
        <dbReference type="EMBL" id="KAF5809452.1"/>
    </source>
</evidence>
<dbReference type="Proteomes" id="UP000215914">
    <property type="component" value="Unassembled WGS sequence"/>
</dbReference>
<reference evidence="1" key="1">
    <citation type="journal article" date="2017" name="Nature">
        <title>The sunflower genome provides insights into oil metabolism, flowering and Asterid evolution.</title>
        <authorList>
            <person name="Badouin H."/>
            <person name="Gouzy J."/>
            <person name="Grassa C.J."/>
            <person name="Murat F."/>
            <person name="Staton S.E."/>
            <person name="Cottret L."/>
            <person name="Lelandais-Briere C."/>
            <person name="Owens G.L."/>
            <person name="Carrere S."/>
            <person name="Mayjonade B."/>
            <person name="Legrand L."/>
            <person name="Gill N."/>
            <person name="Kane N.C."/>
            <person name="Bowers J.E."/>
            <person name="Hubner S."/>
            <person name="Bellec A."/>
            <person name="Berard A."/>
            <person name="Berges H."/>
            <person name="Blanchet N."/>
            <person name="Boniface M.C."/>
            <person name="Brunel D."/>
            <person name="Catrice O."/>
            <person name="Chaidir N."/>
            <person name="Claudel C."/>
            <person name="Donnadieu C."/>
            <person name="Faraut T."/>
            <person name="Fievet G."/>
            <person name="Helmstetter N."/>
            <person name="King M."/>
            <person name="Knapp S.J."/>
            <person name="Lai Z."/>
            <person name="Le Paslier M.C."/>
            <person name="Lippi Y."/>
            <person name="Lorenzon L."/>
            <person name="Mandel J.R."/>
            <person name="Marage G."/>
            <person name="Marchand G."/>
            <person name="Marquand E."/>
            <person name="Bret-Mestries E."/>
            <person name="Morien E."/>
            <person name="Nambeesan S."/>
            <person name="Nguyen T."/>
            <person name="Pegot-Espagnet P."/>
            <person name="Pouilly N."/>
            <person name="Raftis F."/>
            <person name="Sallet E."/>
            <person name="Schiex T."/>
            <person name="Thomas J."/>
            <person name="Vandecasteele C."/>
            <person name="Vares D."/>
            <person name="Vear F."/>
            <person name="Vautrin S."/>
            <person name="Crespi M."/>
            <person name="Mangin B."/>
            <person name="Burke J.M."/>
            <person name="Salse J."/>
            <person name="Munos S."/>
            <person name="Vincourt P."/>
            <person name="Rieseberg L.H."/>
            <person name="Langlade N.B."/>
        </authorList>
    </citation>
    <scope>NUCLEOTIDE SEQUENCE</scope>
    <source>
        <tissue evidence="1">Leaves</tissue>
    </source>
</reference>
<proteinExistence type="predicted"/>
<organism evidence="1 2">
    <name type="scientific">Helianthus annuus</name>
    <name type="common">Common sunflower</name>
    <dbReference type="NCBI Taxonomy" id="4232"/>
    <lineage>
        <taxon>Eukaryota</taxon>
        <taxon>Viridiplantae</taxon>
        <taxon>Streptophyta</taxon>
        <taxon>Embryophyta</taxon>
        <taxon>Tracheophyta</taxon>
        <taxon>Spermatophyta</taxon>
        <taxon>Magnoliopsida</taxon>
        <taxon>eudicotyledons</taxon>
        <taxon>Gunneridae</taxon>
        <taxon>Pentapetalae</taxon>
        <taxon>asterids</taxon>
        <taxon>campanulids</taxon>
        <taxon>Asterales</taxon>
        <taxon>Asteraceae</taxon>
        <taxon>Asteroideae</taxon>
        <taxon>Heliantheae alliance</taxon>
        <taxon>Heliantheae</taxon>
        <taxon>Helianthus</taxon>
    </lineage>
</organism>
<sequence>MLWKLVYERGFGNEMELVAAVEEGMLDGMLREELAGTFKELKMLIVFCAGFDVCWLLEDVVYSLLLVRAESS</sequence>
<dbReference type="EMBL" id="MNCJ02000319">
    <property type="protein sequence ID" value="KAF5809452.1"/>
    <property type="molecule type" value="Genomic_DNA"/>
</dbReference>
<gene>
    <name evidence="1" type="ORF">HanXRQr2_Chr04g0157311</name>
</gene>
<dbReference type="AlphaFoldDB" id="A0A9K3NQL3"/>